<dbReference type="InterPro" id="IPR002347">
    <property type="entry name" value="SDR_fam"/>
</dbReference>
<evidence type="ECO:0000313" key="2">
    <source>
        <dbReference type="Proteomes" id="UP001238603"/>
    </source>
</evidence>
<comment type="caution">
    <text evidence="1">The sequence shown here is derived from an EMBL/GenBank/DDBJ whole genome shotgun (WGS) entry which is preliminary data.</text>
</comment>
<dbReference type="InterPro" id="IPR052184">
    <property type="entry name" value="SDR_enzymes"/>
</dbReference>
<dbReference type="PRINTS" id="PR00081">
    <property type="entry name" value="GDHRDH"/>
</dbReference>
<name>A0ABT7LLL7_9BURK</name>
<keyword evidence="2" id="KW-1185">Reference proteome</keyword>
<dbReference type="NCBIfam" id="NF005403">
    <property type="entry name" value="PRK06953.1"/>
    <property type="match status" value="1"/>
</dbReference>
<dbReference type="Proteomes" id="UP001238603">
    <property type="component" value="Unassembled WGS sequence"/>
</dbReference>
<gene>
    <name evidence="1" type="ORF">QRD43_11840</name>
</gene>
<dbReference type="Pfam" id="PF00106">
    <property type="entry name" value="adh_short"/>
    <property type="match status" value="1"/>
</dbReference>
<evidence type="ECO:0000313" key="1">
    <source>
        <dbReference type="EMBL" id="MDL5032595.1"/>
    </source>
</evidence>
<dbReference type="SUPFAM" id="SSF51735">
    <property type="entry name" value="NAD(P)-binding Rossmann-fold domains"/>
    <property type="match status" value="1"/>
</dbReference>
<sequence length="222" mass="23415">MKHVLIIGASRGLGLEFVRQYREAGDRVVATARSDEGLAALQALGAKALRLDVASVASCAGLAWQIDGEAFDEVVLNAGVFGARTDGLVTPSEAVFDEVMHTNVLGPMRLLPQLMDSLAPQARVAMISSIMGSLALRENSHGWLYRASKAALNSVMRDAALELAGRAICVSLHPGWVRTDMGGAGADIDPATSIGGMRALLARLQPSDNGGFFNFDGQPLAW</sequence>
<dbReference type="InterPro" id="IPR036291">
    <property type="entry name" value="NAD(P)-bd_dom_sf"/>
</dbReference>
<dbReference type="PANTHER" id="PTHR45458:SF1">
    <property type="entry name" value="SHORT CHAIN DEHYDROGENASE"/>
    <property type="match status" value="1"/>
</dbReference>
<organism evidence="1 2">
    <name type="scientific">Roseateles subflavus</name>
    <dbReference type="NCBI Taxonomy" id="3053353"/>
    <lineage>
        <taxon>Bacteria</taxon>
        <taxon>Pseudomonadati</taxon>
        <taxon>Pseudomonadota</taxon>
        <taxon>Betaproteobacteria</taxon>
        <taxon>Burkholderiales</taxon>
        <taxon>Sphaerotilaceae</taxon>
        <taxon>Roseateles</taxon>
    </lineage>
</organism>
<accession>A0ABT7LLL7</accession>
<protein>
    <submittedName>
        <fullName evidence="1">SDR family oxidoreductase</fullName>
    </submittedName>
</protein>
<dbReference type="EMBL" id="JASVDS010000003">
    <property type="protein sequence ID" value="MDL5032595.1"/>
    <property type="molecule type" value="Genomic_DNA"/>
</dbReference>
<dbReference type="CDD" id="cd05325">
    <property type="entry name" value="carb_red_sniffer_like_SDR_c"/>
    <property type="match status" value="1"/>
</dbReference>
<dbReference type="RefSeq" id="WP_285982688.1">
    <property type="nucleotide sequence ID" value="NZ_JASVDS010000003.1"/>
</dbReference>
<dbReference type="PANTHER" id="PTHR45458">
    <property type="entry name" value="SHORT-CHAIN DEHYDROGENASE/REDUCTASE SDR"/>
    <property type="match status" value="1"/>
</dbReference>
<proteinExistence type="predicted"/>
<dbReference type="Gene3D" id="3.40.50.720">
    <property type="entry name" value="NAD(P)-binding Rossmann-like Domain"/>
    <property type="match status" value="1"/>
</dbReference>
<reference evidence="1 2" key="1">
    <citation type="submission" date="2023-06" db="EMBL/GenBank/DDBJ databases">
        <title>Pelomonas sp. APW6 16S ribosomal RNA gene genome sequencing and assembly.</title>
        <authorList>
            <person name="Woo H."/>
        </authorList>
    </citation>
    <scope>NUCLEOTIDE SEQUENCE [LARGE SCALE GENOMIC DNA]</scope>
    <source>
        <strain evidence="1 2">APW6</strain>
    </source>
</reference>